<dbReference type="SMART" id="SM00320">
    <property type="entry name" value="WD40"/>
    <property type="match status" value="5"/>
</dbReference>
<evidence type="ECO:0000256" key="5">
    <source>
        <dbReference type="ARBA" id="ARBA00022574"/>
    </source>
</evidence>
<reference evidence="19 20" key="1">
    <citation type="journal article" date="2024" name="Ann. Entomol. Soc. Am.">
        <title>Genomic analyses of the southern and eastern yellowjacket wasps (Hymenoptera: Vespidae) reveal evolutionary signatures of social life.</title>
        <authorList>
            <person name="Catto M.A."/>
            <person name="Caine P.B."/>
            <person name="Orr S.E."/>
            <person name="Hunt B.G."/>
            <person name="Goodisman M.A.D."/>
        </authorList>
    </citation>
    <scope>NUCLEOTIDE SEQUENCE [LARGE SCALE GENOMIC DNA]</scope>
    <source>
        <strain evidence="19">232</strain>
        <tissue evidence="19">Head and thorax</tissue>
    </source>
</reference>
<evidence type="ECO:0000256" key="8">
    <source>
        <dbReference type="ARBA" id="ARBA00022853"/>
    </source>
</evidence>
<evidence type="ECO:0000256" key="14">
    <source>
        <dbReference type="ARBA" id="ARBA00023274"/>
    </source>
</evidence>
<dbReference type="InterPro" id="IPR001680">
    <property type="entry name" value="WD40_rpt"/>
</dbReference>
<dbReference type="Proteomes" id="UP001607303">
    <property type="component" value="Unassembled WGS sequence"/>
</dbReference>
<dbReference type="InterPro" id="IPR015943">
    <property type="entry name" value="WD40/YVTN_repeat-like_dom_sf"/>
</dbReference>
<keyword evidence="11" id="KW-0496">Mitochondrion</keyword>
<proteinExistence type="inferred from homology"/>
<dbReference type="GO" id="GO:0006281">
    <property type="term" value="P:DNA repair"/>
    <property type="evidence" value="ECO:0007669"/>
    <property type="project" value="UniProtKB-KW"/>
</dbReference>
<dbReference type="PANTHER" id="PTHR15271">
    <property type="entry name" value="CHROMATIN ASSEMBLY FACTOR 1 SUBUNIT B"/>
    <property type="match status" value="1"/>
</dbReference>
<keyword evidence="12" id="KW-0234">DNA repair</keyword>
<evidence type="ECO:0000313" key="19">
    <source>
        <dbReference type="EMBL" id="KAL2743631.1"/>
    </source>
</evidence>
<dbReference type="InterPro" id="IPR055410">
    <property type="entry name" value="Beta-prop_CAF1B_HIR1"/>
</dbReference>
<dbReference type="PROSITE" id="PS50294">
    <property type="entry name" value="WD_REPEATS_REGION"/>
    <property type="match status" value="2"/>
</dbReference>
<dbReference type="GO" id="GO:0006325">
    <property type="term" value="P:chromatin organization"/>
    <property type="evidence" value="ECO:0007669"/>
    <property type="project" value="UniProtKB-KW"/>
</dbReference>
<dbReference type="SUPFAM" id="SSF110324">
    <property type="entry name" value="Ribosomal L27 protein-like"/>
    <property type="match status" value="1"/>
</dbReference>
<dbReference type="AlphaFoldDB" id="A0ABD2CEZ9"/>
<dbReference type="PROSITE" id="PS00678">
    <property type="entry name" value="WD_REPEATS_1"/>
    <property type="match status" value="1"/>
</dbReference>
<accession>A0ABD2CEZ9</accession>
<dbReference type="PRINTS" id="PR00063">
    <property type="entry name" value="RIBOSOMALL27"/>
</dbReference>
<comment type="caution">
    <text evidence="19">The sequence shown here is derived from an EMBL/GenBank/DDBJ whole genome shotgun (WGS) entry which is preliminary data.</text>
</comment>
<comment type="similarity">
    <text evidence="4">Belongs to the bacterial ribosomal protein bL27 family.</text>
</comment>
<keyword evidence="6" id="KW-0677">Repeat</keyword>
<evidence type="ECO:0000256" key="11">
    <source>
        <dbReference type="ARBA" id="ARBA00023128"/>
    </source>
</evidence>
<evidence type="ECO:0000256" key="9">
    <source>
        <dbReference type="ARBA" id="ARBA00022946"/>
    </source>
</evidence>
<evidence type="ECO:0000256" key="16">
    <source>
        <dbReference type="ARBA" id="ARBA00076963"/>
    </source>
</evidence>
<keyword evidence="7" id="KW-0227">DNA damage</keyword>
<evidence type="ECO:0000259" key="18">
    <source>
        <dbReference type="Pfam" id="PF24105"/>
    </source>
</evidence>
<organism evidence="19 20">
    <name type="scientific">Vespula maculifrons</name>
    <name type="common">Eastern yellow jacket</name>
    <name type="synonym">Wasp</name>
    <dbReference type="NCBI Taxonomy" id="7453"/>
    <lineage>
        <taxon>Eukaryota</taxon>
        <taxon>Metazoa</taxon>
        <taxon>Ecdysozoa</taxon>
        <taxon>Arthropoda</taxon>
        <taxon>Hexapoda</taxon>
        <taxon>Insecta</taxon>
        <taxon>Pterygota</taxon>
        <taxon>Neoptera</taxon>
        <taxon>Endopterygota</taxon>
        <taxon>Hymenoptera</taxon>
        <taxon>Apocrita</taxon>
        <taxon>Aculeata</taxon>
        <taxon>Vespoidea</taxon>
        <taxon>Vespidae</taxon>
        <taxon>Vespinae</taxon>
        <taxon>Vespula</taxon>
    </lineage>
</organism>
<evidence type="ECO:0000256" key="3">
    <source>
        <dbReference type="ARBA" id="ARBA00007306"/>
    </source>
</evidence>
<protein>
    <recommendedName>
        <fullName evidence="15">Large ribosomal subunit protein bL27m</fullName>
    </recommendedName>
    <alternativeName>
        <fullName evidence="16">39S ribosomal protein L27, mitochondrial</fullName>
    </alternativeName>
</protein>
<dbReference type="SUPFAM" id="SSF50978">
    <property type="entry name" value="WD40 repeat-like"/>
    <property type="match status" value="1"/>
</dbReference>
<dbReference type="InterPro" id="IPR019775">
    <property type="entry name" value="WD40_repeat_CS"/>
</dbReference>
<dbReference type="Pfam" id="PF01016">
    <property type="entry name" value="Ribosomal_L27"/>
    <property type="match status" value="1"/>
</dbReference>
<evidence type="ECO:0000313" key="20">
    <source>
        <dbReference type="Proteomes" id="UP001607303"/>
    </source>
</evidence>
<evidence type="ECO:0000256" key="1">
    <source>
        <dbReference type="ARBA" id="ARBA00004123"/>
    </source>
</evidence>
<dbReference type="InterPro" id="IPR036322">
    <property type="entry name" value="WD40_repeat_dom_sf"/>
</dbReference>
<keyword evidence="13" id="KW-0539">Nucleus</keyword>
<gene>
    <name evidence="19" type="ORF">V1477_009120</name>
</gene>
<keyword evidence="5 17" id="KW-0853">WD repeat</keyword>
<dbReference type="FunFam" id="2.40.50.100:FF:000031">
    <property type="entry name" value="39S ribosomal protein L27, mitochondrial"/>
    <property type="match status" value="1"/>
</dbReference>
<feature type="repeat" description="WD" evidence="17">
    <location>
        <begin position="67"/>
        <end position="99"/>
    </location>
</feature>
<dbReference type="GO" id="GO:0005634">
    <property type="term" value="C:nucleus"/>
    <property type="evidence" value="ECO:0007669"/>
    <property type="project" value="UniProtKB-SubCell"/>
</dbReference>
<evidence type="ECO:0000256" key="4">
    <source>
        <dbReference type="ARBA" id="ARBA00010797"/>
    </source>
</evidence>
<dbReference type="GO" id="GO:0005743">
    <property type="term" value="C:mitochondrial inner membrane"/>
    <property type="evidence" value="ECO:0007669"/>
    <property type="project" value="UniProtKB-ARBA"/>
</dbReference>
<evidence type="ECO:0000256" key="2">
    <source>
        <dbReference type="ARBA" id="ARBA00004173"/>
    </source>
</evidence>
<name>A0ABD2CEZ9_VESMC</name>
<comment type="subcellular location">
    <subcellularLocation>
        <location evidence="2">Mitochondrion</location>
    </subcellularLocation>
    <subcellularLocation>
        <location evidence="1">Nucleus</location>
    </subcellularLocation>
</comment>
<keyword evidence="14" id="KW-0687">Ribonucleoprotein</keyword>
<evidence type="ECO:0000256" key="6">
    <source>
        <dbReference type="ARBA" id="ARBA00022737"/>
    </source>
</evidence>
<evidence type="ECO:0000256" key="15">
    <source>
        <dbReference type="ARBA" id="ARBA00035267"/>
    </source>
</evidence>
<dbReference type="InterPro" id="IPR001684">
    <property type="entry name" value="Ribosomal_bL27"/>
</dbReference>
<evidence type="ECO:0000256" key="17">
    <source>
        <dbReference type="PROSITE-ProRule" id="PRU00221"/>
    </source>
</evidence>
<keyword evidence="20" id="KW-1185">Reference proteome</keyword>
<feature type="domain" description="CAF1B/HIR1 beta-propeller" evidence="18">
    <location>
        <begin position="1"/>
        <end position="382"/>
    </location>
</feature>
<dbReference type="GO" id="GO:1990904">
    <property type="term" value="C:ribonucleoprotein complex"/>
    <property type="evidence" value="ECO:0007669"/>
    <property type="project" value="UniProtKB-KW"/>
</dbReference>
<evidence type="ECO:0000256" key="7">
    <source>
        <dbReference type="ARBA" id="ARBA00022763"/>
    </source>
</evidence>
<feature type="repeat" description="WD" evidence="17">
    <location>
        <begin position="125"/>
        <end position="166"/>
    </location>
</feature>
<dbReference type="Gene3D" id="2.130.10.10">
    <property type="entry name" value="YVTN repeat-like/Quinoprotein amine dehydrogenase"/>
    <property type="match status" value="2"/>
</dbReference>
<evidence type="ECO:0000256" key="12">
    <source>
        <dbReference type="ARBA" id="ARBA00023204"/>
    </source>
</evidence>
<comment type="similarity">
    <text evidence="3">Belongs to the WD repeat HIR1 family.</text>
</comment>
<evidence type="ECO:0000256" key="10">
    <source>
        <dbReference type="ARBA" id="ARBA00022980"/>
    </source>
</evidence>
<dbReference type="PANTHER" id="PTHR15271:SF4">
    <property type="entry name" value="CHROMATIN ASSEMBLY FACTOR 1 SUBUNIT B"/>
    <property type="match status" value="1"/>
</dbReference>
<dbReference type="InterPro" id="IPR045145">
    <property type="entry name" value="PTHR15271"/>
</dbReference>
<evidence type="ECO:0000256" key="13">
    <source>
        <dbReference type="ARBA" id="ARBA00023242"/>
    </source>
</evidence>
<dbReference type="Pfam" id="PF24105">
    <property type="entry name" value="Beta-prop_CAF1B_HIR1"/>
    <property type="match status" value="1"/>
</dbReference>
<dbReference type="GO" id="GO:0005840">
    <property type="term" value="C:ribosome"/>
    <property type="evidence" value="ECO:0007669"/>
    <property type="project" value="UniProtKB-KW"/>
</dbReference>
<keyword evidence="9" id="KW-0809">Transit peptide</keyword>
<keyword evidence="10" id="KW-0689">Ribosomal protein</keyword>
<sequence length="672" mass="76385">MKCTTPEISWHNRDPVLSIDIQNKSCETSVNEDFWRLATGGADSHVLIWHLLTCENSATIIKCVADLERHQKAVNVVRFSPSKEILASADDESVIILWKQKEECDFFISPEDNENKEQWCSWKVLKGHLEDVYDICWSPDSTSIISGSVDNTAILWDIHKGRSNGILSDSKGFVQGVSWDPCNQYICTISSDRQCRLVDISTKKTVQRVHKSNIPTPVDYPLRGKTVRLFYDDTFKSFFRRLTFSIDGTLIIVPSGIIEPQDTIEKTSNATIVFSRHNLKELVFKYIVMLYPMPIMILPSLDECTIAIRCCPVYFELRKDGPIPTITLPYRIIFAVATQHSILIYDTQQISPIAVISNIHYTRLTDIAWSSNGHILVVSSTDENELGHVYNGKGETSFPNSNNNERIAPNTSSAIETKDNTLLLDIDTNAMDVDVTKNRKITTQSIDDHCEKYHENNDIIKQKGNLSKYGNKSDEMIEETEDIKLVYNEESDNDTKSIKKNTSHKMTTSSIISKKTPRRITFKMAFLPNIISSTIQNVNKILLNSTTIDRTCIRYASKKSSSSTRNKPIKTRPKHRGIRVYDGSFVQAGTILATQLTPRFHPGLNVGWGKNGTLFAMEAGKVMITCEKVNLNWDHNWVIKYYAGREGQTIYKKHFNVIPMPQHNRFKLINAI</sequence>
<dbReference type="PROSITE" id="PS50082">
    <property type="entry name" value="WD_REPEATS_2"/>
    <property type="match status" value="2"/>
</dbReference>
<dbReference type="Gene3D" id="2.40.50.100">
    <property type="match status" value="1"/>
</dbReference>
<keyword evidence="8" id="KW-0156">Chromatin regulator</keyword>
<dbReference type="EMBL" id="JAYRBN010000056">
    <property type="protein sequence ID" value="KAL2743631.1"/>
    <property type="molecule type" value="Genomic_DNA"/>
</dbReference>